<dbReference type="EMBL" id="GBRH01188128">
    <property type="protein sequence ID" value="JAE09768.1"/>
    <property type="molecule type" value="Transcribed_RNA"/>
</dbReference>
<evidence type="ECO:0000313" key="1">
    <source>
        <dbReference type="EMBL" id="JAE09768.1"/>
    </source>
</evidence>
<sequence length="48" mass="5278">MVSANVFPAYCCLIKGEYVFGSTILVSSIISVTHTAFIDLSNVFYMPQ</sequence>
<protein>
    <submittedName>
        <fullName evidence="1">Uncharacterized protein</fullName>
    </submittedName>
</protein>
<name>A0A0A9FN92_ARUDO</name>
<reference evidence="1" key="1">
    <citation type="submission" date="2014-09" db="EMBL/GenBank/DDBJ databases">
        <authorList>
            <person name="Magalhaes I.L.F."/>
            <person name="Oliveira U."/>
            <person name="Santos F.R."/>
            <person name="Vidigal T.H.D.A."/>
            <person name="Brescovit A.D."/>
            <person name="Santos A.J."/>
        </authorList>
    </citation>
    <scope>NUCLEOTIDE SEQUENCE</scope>
    <source>
        <tissue evidence="1">Shoot tissue taken approximately 20 cm above the soil surface</tissue>
    </source>
</reference>
<dbReference type="AlphaFoldDB" id="A0A0A9FN92"/>
<reference evidence="1" key="2">
    <citation type="journal article" date="2015" name="Data Brief">
        <title>Shoot transcriptome of the giant reed, Arundo donax.</title>
        <authorList>
            <person name="Barrero R.A."/>
            <person name="Guerrero F.D."/>
            <person name="Moolhuijzen P."/>
            <person name="Goolsby J.A."/>
            <person name="Tidwell J."/>
            <person name="Bellgard S.E."/>
            <person name="Bellgard M.I."/>
        </authorList>
    </citation>
    <scope>NUCLEOTIDE SEQUENCE</scope>
    <source>
        <tissue evidence="1">Shoot tissue taken approximately 20 cm above the soil surface</tissue>
    </source>
</reference>
<accession>A0A0A9FN92</accession>
<proteinExistence type="predicted"/>
<organism evidence="1">
    <name type="scientific">Arundo donax</name>
    <name type="common">Giant reed</name>
    <name type="synonym">Donax arundinaceus</name>
    <dbReference type="NCBI Taxonomy" id="35708"/>
    <lineage>
        <taxon>Eukaryota</taxon>
        <taxon>Viridiplantae</taxon>
        <taxon>Streptophyta</taxon>
        <taxon>Embryophyta</taxon>
        <taxon>Tracheophyta</taxon>
        <taxon>Spermatophyta</taxon>
        <taxon>Magnoliopsida</taxon>
        <taxon>Liliopsida</taxon>
        <taxon>Poales</taxon>
        <taxon>Poaceae</taxon>
        <taxon>PACMAD clade</taxon>
        <taxon>Arundinoideae</taxon>
        <taxon>Arundineae</taxon>
        <taxon>Arundo</taxon>
    </lineage>
</organism>